<protein>
    <submittedName>
        <fullName evidence="2">Uncharacterized protein</fullName>
    </submittedName>
</protein>
<dbReference type="EMBL" id="LJYG01000090">
    <property type="protein sequence ID" value="KRQ09160.1"/>
    <property type="molecule type" value="Genomic_DNA"/>
</dbReference>
<keyword evidence="3" id="KW-1185">Reference proteome</keyword>
<gene>
    <name evidence="2" type="ORF">AOQ71_21260</name>
</gene>
<accession>A0A0R3DGZ3</accession>
<keyword evidence="1" id="KW-0175">Coiled coil</keyword>
<sequence>MDLEFIRGDIEQRRRQIARQRKEILDLQRAGISTKSAEELLARMLGKLDELCSERDRLVGESRRKYEGKDKFILGPQIRIGAKRS</sequence>
<dbReference type="RefSeq" id="WP_057750434.1">
    <property type="nucleotide sequence ID" value="NZ_LJYG01000090.1"/>
</dbReference>
<evidence type="ECO:0000313" key="2">
    <source>
        <dbReference type="EMBL" id="KRQ09160.1"/>
    </source>
</evidence>
<feature type="coiled-coil region" evidence="1">
    <location>
        <begin position="3"/>
        <end position="30"/>
    </location>
</feature>
<evidence type="ECO:0000256" key="1">
    <source>
        <dbReference type="SAM" id="Coils"/>
    </source>
</evidence>
<name>A0A0R3DGZ3_9BRAD</name>
<dbReference type="OrthoDB" id="8253086at2"/>
<evidence type="ECO:0000313" key="3">
    <source>
        <dbReference type="Proteomes" id="UP000051936"/>
    </source>
</evidence>
<dbReference type="STRING" id="989370.AOQ71_21260"/>
<dbReference type="Proteomes" id="UP000051936">
    <property type="component" value="Unassembled WGS sequence"/>
</dbReference>
<organism evidence="2 3">
    <name type="scientific">Bradyrhizobium manausense</name>
    <dbReference type="NCBI Taxonomy" id="989370"/>
    <lineage>
        <taxon>Bacteria</taxon>
        <taxon>Pseudomonadati</taxon>
        <taxon>Pseudomonadota</taxon>
        <taxon>Alphaproteobacteria</taxon>
        <taxon>Hyphomicrobiales</taxon>
        <taxon>Nitrobacteraceae</taxon>
        <taxon>Bradyrhizobium</taxon>
    </lineage>
</organism>
<dbReference type="AlphaFoldDB" id="A0A0R3DGZ3"/>
<comment type="caution">
    <text evidence="2">The sequence shown here is derived from an EMBL/GenBank/DDBJ whole genome shotgun (WGS) entry which is preliminary data.</text>
</comment>
<reference evidence="2 3" key="1">
    <citation type="submission" date="2015-09" db="EMBL/GenBank/DDBJ databases">
        <title>Draft Genome Sequence of Bradyrhizobium manausense Strain BR 3351T, a Novel Symbiotic Nitrogen-Fixing Alphaproteobacterium Isolated from Brazilian Amazon Rain Forest.</title>
        <authorList>
            <person name="De Araujo J.L."/>
            <person name="Zilli J.E."/>
        </authorList>
    </citation>
    <scope>NUCLEOTIDE SEQUENCE [LARGE SCALE GENOMIC DNA]</scope>
    <source>
        <strain evidence="2 3">BR3351</strain>
    </source>
</reference>
<proteinExistence type="predicted"/>